<proteinExistence type="predicted"/>
<dbReference type="Pfam" id="PF00168">
    <property type="entry name" value="C2"/>
    <property type="match status" value="1"/>
</dbReference>
<evidence type="ECO:0000259" key="2">
    <source>
        <dbReference type="Pfam" id="PF00168"/>
    </source>
</evidence>
<evidence type="ECO:0000256" key="1">
    <source>
        <dbReference type="SAM" id="MobiDB-lite"/>
    </source>
</evidence>
<feature type="region of interest" description="Disordered" evidence="1">
    <location>
        <begin position="1"/>
        <end position="21"/>
    </location>
</feature>
<organism evidence="3 4">
    <name type="scientific">Brassica napus</name>
    <name type="common">Rape</name>
    <dbReference type="NCBI Taxonomy" id="3708"/>
    <lineage>
        <taxon>Eukaryota</taxon>
        <taxon>Viridiplantae</taxon>
        <taxon>Streptophyta</taxon>
        <taxon>Embryophyta</taxon>
        <taxon>Tracheophyta</taxon>
        <taxon>Spermatophyta</taxon>
        <taxon>Magnoliopsida</taxon>
        <taxon>eudicotyledons</taxon>
        <taxon>Gunneridae</taxon>
        <taxon>Pentapetalae</taxon>
        <taxon>rosids</taxon>
        <taxon>malvids</taxon>
        <taxon>Brassicales</taxon>
        <taxon>Brassicaceae</taxon>
        <taxon>Brassiceae</taxon>
        <taxon>Brassica</taxon>
    </lineage>
</organism>
<protein>
    <recommendedName>
        <fullName evidence="2">C2 domain-containing protein</fullName>
    </recommendedName>
</protein>
<dbReference type="Proteomes" id="UP000824890">
    <property type="component" value="Unassembled WGS sequence"/>
</dbReference>
<dbReference type="SUPFAM" id="SSF54928">
    <property type="entry name" value="RNA-binding domain, RBD"/>
    <property type="match status" value="1"/>
</dbReference>
<evidence type="ECO:0000313" key="3">
    <source>
        <dbReference type="EMBL" id="KAH0887821.1"/>
    </source>
</evidence>
<dbReference type="PANTHER" id="PTHR31425:SF37">
    <property type="entry name" value="FT-INTERACTING PROTEIN 1"/>
    <property type="match status" value="1"/>
</dbReference>
<sequence>MTGLTLKDSRTVPVESEQQRTLDGDTDKFVENMKSLMDYHESQIRISVEGFNTSGDPVELYTSLQRLFETCGEVDNIEIKIDPVTDQLISPCVLVLRGEGARERALLLDGSELRGRKLTLSPIEQPTDGMTTAARAAKYVADFQRSRSEAISVTGYDPSLPQEDLKSALSKHFASCGEITDILILDSRALVHLYGLGSVHRAVQLHGTDLGGGDGNIGKIVFDMHEIPIRVPPDSQSTCTSMTRSSPWRNQEERQFGLGRKLTKRFLMLGTLFREKVFKALGLRSMYLQNCGIYLRVNVIGAQDFEPSDRSQPPQAFVKDNESYLVFVAAEPFEEQLFLTVENKVSSAKEHVGSGHISGLVDDIHLIQYANTCWSFGLTRQMNATFRIAQLLGRTESLSVWHFICSMRRMGVLTWSMAIEGLSTAVPFLTDYGLILEEDFYNWCYRSSGLPLPSAPRFPRFVVSEMKIPSLHEYQSNNEFETAFFAALNYSPVATVIPCYPSLDVYRYAPDHIVFDMHEIPTRVPPDSQSTCTSMVFKALGLRSMYLQNCGIYLRVNVIEAQDVEPSDRSQPPQAFVKTTELFIPNGKISKILGLGHWKETRDTRLKFSSRIHLRVFLEGGYHIMDESTLYISDVRPTARQLWKNPIGILEVGSMSAQGLSPMKTKDGKATTDPYCVANGSGLESSLRALALNGMSSTCGKCMITVITLGVFDNCHLGGSEKSNNGAKVDSRIVTPKCKHNSEA</sequence>
<name>A0ABQ8A5L4_BRANA</name>
<dbReference type="EMBL" id="JAGKQM010000013">
    <property type="protein sequence ID" value="KAH0887821.1"/>
    <property type="molecule type" value="Genomic_DNA"/>
</dbReference>
<comment type="caution">
    <text evidence="3">The sequence shown here is derived from an EMBL/GenBank/DDBJ whole genome shotgun (WGS) entry which is preliminary data.</text>
</comment>
<keyword evidence="4" id="KW-1185">Reference proteome</keyword>
<dbReference type="InterPro" id="IPR000008">
    <property type="entry name" value="C2_dom"/>
</dbReference>
<reference evidence="3 4" key="1">
    <citation type="submission" date="2021-05" db="EMBL/GenBank/DDBJ databases">
        <title>Genome Assembly of Synthetic Allotetraploid Brassica napus Reveals Homoeologous Exchanges between Subgenomes.</title>
        <authorList>
            <person name="Davis J.T."/>
        </authorList>
    </citation>
    <scope>NUCLEOTIDE SEQUENCE [LARGE SCALE GENOMIC DNA]</scope>
    <source>
        <strain evidence="4">cv. Da-Ae</strain>
        <tissue evidence="3">Seedling</tissue>
    </source>
</reference>
<gene>
    <name evidence="3" type="ORF">HID58_050250</name>
</gene>
<dbReference type="PANTHER" id="PTHR31425">
    <property type="entry name" value="PHOSPHORIBOSYLANTHRANILATE TRANSFERASE ISOFORM 1"/>
    <property type="match status" value="1"/>
</dbReference>
<evidence type="ECO:0000313" key="4">
    <source>
        <dbReference type="Proteomes" id="UP000824890"/>
    </source>
</evidence>
<accession>A0ABQ8A5L4</accession>
<dbReference type="InterPro" id="IPR047259">
    <property type="entry name" value="QUIRKY-like"/>
</dbReference>
<feature type="domain" description="C2" evidence="2">
    <location>
        <begin position="553"/>
        <end position="580"/>
    </location>
</feature>
<dbReference type="InterPro" id="IPR035979">
    <property type="entry name" value="RBD_domain_sf"/>
</dbReference>